<gene>
    <name evidence="4" type="ORF">UR68_C0006G0006</name>
</gene>
<comment type="caution">
    <text evidence="4">The sequence shown here is derived from an EMBL/GenBank/DDBJ whole genome shotgun (WGS) entry which is preliminary data.</text>
</comment>
<keyword evidence="2" id="KW-0472">Membrane</keyword>
<evidence type="ECO:0000259" key="3">
    <source>
        <dbReference type="Pfam" id="PF02369"/>
    </source>
</evidence>
<sequence length="137" mass="15175">MKKSLVFLLFLVTVILGFSIFFGLYEVKFFSSRASVSTSSFSVDNSYVFITPLRARANGQEKIRLTVFILNNQGIGVLGKKIFISPNSALNIEAIQGLTDSFGKAYFDITSSATGEFYLEIKADDITLADKAHLSFY</sequence>
<evidence type="ECO:0000313" key="4">
    <source>
        <dbReference type="EMBL" id="KKP73189.1"/>
    </source>
</evidence>
<dbReference type="AlphaFoldDB" id="A0A0G0BV13"/>
<organism evidence="4 5">
    <name type="scientific">Candidatus Roizmanbacteria bacterium GW2011_GWA2_35_19</name>
    <dbReference type="NCBI Taxonomy" id="1618478"/>
    <lineage>
        <taxon>Bacteria</taxon>
        <taxon>Candidatus Roizmaniibacteriota</taxon>
    </lineage>
</organism>
<dbReference type="Proteomes" id="UP000034457">
    <property type="component" value="Unassembled WGS sequence"/>
</dbReference>
<dbReference type="SUPFAM" id="SSF49373">
    <property type="entry name" value="Invasin/intimin cell-adhesion fragments"/>
    <property type="match status" value="1"/>
</dbReference>
<keyword evidence="2" id="KW-1133">Transmembrane helix</keyword>
<dbReference type="EMBL" id="LBQC01000006">
    <property type="protein sequence ID" value="KKP73189.1"/>
    <property type="molecule type" value="Genomic_DNA"/>
</dbReference>
<proteinExistence type="inferred from homology"/>
<comment type="similarity">
    <text evidence="1">Belongs to the intimin/invasin family.</text>
</comment>
<dbReference type="Gene3D" id="2.60.40.10">
    <property type="entry name" value="Immunoglobulins"/>
    <property type="match status" value="1"/>
</dbReference>
<name>A0A0G0BV13_9BACT</name>
<dbReference type="InterPro" id="IPR008964">
    <property type="entry name" value="Invasin/intimin_cell_adhesion"/>
</dbReference>
<evidence type="ECO:0000256" key="1">
    <source>
        <dbReference type="ARBA" id="ARBA00010116"/>
    </source>
</evidence>
<evidence type="ECO:0000313" key="5">
    <source>
        <dbReference type="Proteomes" id="UP000034457"/>
    </source>
</evidence>
<dbReference type="InterPro" id="IPR003344">
    <property type="entry name" value="Big_1_dom"/>
</dbReference>
<reference evidence="4 5" key="1">
    <citation type="journal article" date="2015" name="Nature">
        <title>rRNA introns, odd ribosomes, and small enigmatic genomes across a large radiation of phyla.</title>
        <authorList>
            <person name="Brown C.T."/>
            <person name="Hug L.A."/>
            <person name="Thomas B.C."/>
            <person name="Sharon I."/>
            <person name="Castelle C.J."/>
            <person name="Singh A."/>
            <person name="Wilkins M.J."/>
            <person name="Williams K.H."/>
            <person name="Banfield J.F."/>
        </authorList>
    </citation>
    <scope>NUCLEOTIDE SEQUENCE [LARGE SCALE GENOMIC DNA]</scope>
</reference>
<feature type="transmembrane region" description="Helical" evidence="2">
    <location>
        <begin position="6"/>
        <end position="25"/>
    </location>
</feature>
<evidence type="ECO:0000256" key="2">
    <source>
        <dbReference type="SAM" id="Phobius"/>
    </source>
</evidence>
<accession>A0A0G0BV13</accession>
<protein>
    <recommendedName>
        <fullName evidence="3">Big-1 domain-containing protein</fullName>
    </recommendedName>
</protein>
<keyword evidence="2" id="KW-0812">Transmembrane</keyword>
<dbReference type="Pfam" id="PF02369">
    <property type="entry name" value="Big_1"/>
    <property type="match status" value="1"/>
</dbReference>
<feature type="domain" description="Big-1" evidence="3">
    <location>
        <begin position="49"/>
        <end position="132"/>
    </location>
</feature>
<dbReference type="InterPro" id="IPR013783">
    <property type="entry name" value="Ig-like_fold"/>
</dbReference>